<feature type="binding site" evidence="8">
    <location>
        <position position="741"/>
    </location>
    <ligand>
        <name>ATP</name>
        <dbReference type="ChEBI" id="CHEBI:30616"/>
    </ligand>
</feature>
<gene>
    <name evidence="13" type="ORF">ONB1V03_LOCUS7806</name>
</gene>
<dbReference type="Gene3D" id="3.30.200.20">
    <property type="entry name" value="Phosphorylase Kinase, domain 1"/>
    <property type="match status" value="2"/>
</dbReference>
<dbReference type="CDD" id="cd00096">
    <property type="entry name" value="Ig"/>
    <property type="match status" value="2"/>
</dbReference>
<feature type="compositionally biased region" description="Polar residues" evidence="9">
    <location>
        <begin position="396"/>
        <end position="419"/>
    </location>
</feature>
<dbReference type="PROSITE" id="PS50011">
    <property type="entry name" value="PROTEIN_KINASE_DOM"/>
    <property type="match status" value="2"/>
</dbReference>
<evidence type="ECO:0000256" key="2">
    <source>
        <dbReference type="ARBA" id="ARBA00022692"/>
    </source>
</evidence>
<keyword evidence="5" id="KW-1015">Disulfide bond</keyword>
<keyword evidence="8" id="KW-0067">ATP-binding</keyword>
<feature type="region of interest" description="Disordered" evidence="9">
    <location>
        <begin position="396"/>
        <end position="431"/>
    </location>
</feature>
<keyword evidence="14" id="KW-1185">Reference proteome</keyword>
<comment type="subcellular location">
    <subcellularLocation>
        <location evidence="1">Membrane</location>
        <topology evidence="1">Single-pass membrane protein</topology>
    </subcellularLocation>
</comment>
<dbReference type="Pfam" id="PF07714">
    <property type="entry name" value="PK_Tyr_Ser-Thr"/>
    <property type="match status" value="2"/>
</dbReference>
<feature type="domain" description="Ig-like" evidence="12">
    <location>
        <begin position="28"/>
        <end position="119"/>
    </location>
</feature>
<evidence type="ECO:0000256" key="9">
    <source>
        <dbReference type="SAM" id="MobiDB-lite"/>
    </source>
</evidence>
<keyword evidence="8" id="KW-0547">Nucleotide-binding</keyword>
<dbReference type="InterPro" id="IPR013098">
    <property type="entry name" value="Ig_I-set"/>
</dbReference>
<proteinExistence type="predicted"/>
<feature type="domain" description="Ig-like" evidence="12">
    <location>
        <begin position="524"/>
        <end position="615"/>
    </location>
</feature>
<dbReference type="FunFam" id="2.60.40.10:FF:000032">
    <property type="entry name" value="palladin isoform X1"/>
    <property type="match status" value="2"/>
</dbReference>
<dbReference type="InterPro" id="IPR007110">
    <property type="entry name" value="Ig-like_dom"/>
</dbReference>
<dbReference type="FunFam" id="3.30.200.20:FF:000384">
    <property type="entry name" value="Receptor protein-tyrosine kinase"/>
    <property type="match status" value="2"/>
</dbReference>
<feature type="non-terminal residue" evidence="13">
    <location>
        <position position="1"/>
    </location>
</feature>
<evidence type="ECO:0000259" key="11">
    <source>
        <dbReference type="PROSITE" id="PS50011"/>
    </source>
</evidence>
<dbReference type="InterPro" id="IPR013783">
    <property type="entry name" value="Ig-like_fold"/>
</dbReference>
<dbReference type="PANTHER" id="PTHR24416:SF600">
    <property type="entry name" value="PDGF- AND VEGF-RECEPTOR RELATED, ISOFORM J"/>
    <property type="match status" value="1"/>
</dbReference>
<dbReference type="Proteomes" id="UP000728032">
    <property type="component" value="Unassembled WGS sequence"/>
</dbReference>
<feature type="domain" description="Protein kinase" evidence="11">
    <location>
        <begin position="211"/>
        <end position="531"/>
    </location>
</feature>
<dbReference type="SUPFAM" id="SSF56112">
    <property type="entry name" value="Protein kinase-like (PK-like)"/>
    <property type="match status" value="2"/>
</dbReference>
<dbReference type="EMBL" id="OC918954">
    <property type="protein sequence ID" value="CAD7650427.1"/>
    <property type="molecule type" value="Genomic_DNA"/>
</dbReference>
<evidence type="ECO:0000313" key="13">
    <source>
        <dbReference type="EMBL" id="CAD7650427.1"/>
    </source>
</evidence>
<dbReference type="AlphaFoldDB" id="A0A7R9LZ71"/>
<evidence type="ECO:0000256" key="3">
    <source>
        <dbReference type="ARBA" id="ARBA00022989"/>
    </source>
</evidence>
<keyword evidence="6" id="KW-0325">Glycoprotein</keyword>
<evidence type="ECO:0000256" key="8">
    <source>
        <dbReference type="PROSITE-ProRule" id="PRU10141"/>
    </source>
</evidence>
<dbReference type="PANTHER" id="PTHR24416">
    <property type="entry name" value="TYROSINE-PROTEIN KINASE RECEPTOR"/>
    <property type="match status" value="1"/>
</dbReference>
<dbReference type="GO" id="GO:0004714">
    <property type="term" value="F:transmembrane receptor protein tyrosine kinase activity"/>
    <property type="evidence" value="ECO:0007669"/>
    <property type="project" value="UniProtKB-ARBA"/>
</dbReference>
<name>A0A7R9LZ71_9ACAR</name>
<dbReference type="GO" id="GO:0005886">
    <property type="term" value="C:plasma membrane"/>
    <property type="evidence" value="ECO:0007669"/>
    <property type="project" value="TreeGrafter"/>
</dbReference>
<dbReference type="PROSITE" id="PS00107">
    <property type="entry name" value="PROTEIN_KINASE_ATP"/>
    <property type="match status" value="1"/>
</dbReference>
<evidence type="ECO:0000256" key="4">
    <source>
        <dbReference type="ARBA" id="ARBA00023136"/>
    </source>
</evidence>
<organism evidence="13">
    <name type="scientific">Oppiella nova</name>
    <dbReference type="NCBI Taxonomy" id="334625"/>
    <lineage>
        <taxon>Eukaryota</taxon>
        <taxon>Metazoa</taxon>
        <taxon>Ecdysozoa</taxon>
        <taxon>Arthropoda</taxon>
        <taxon>Chelicerata</taxon>
        <taxon>Arachnida</taxon>
        <taxon>Acari</taxon>
        <taxon>Acariformes</taxon>
        <taxon>Sarcoptiformes</taxon>
        <taxon>Oribatida</taxon>
        <taxon>Brachypylina</taxon>
        <taxon>Oppioidea</taxon>
        <taxon>Oppiidae</taxon>
        <taxon>Oppiella</taxon>
    </lineage>
</organism>
<evidence type="ECO:0000256" key="5">
    <source>
        <dbReference type="ARBA" id="ARBA00023157"/>
    </source>
</evidence>
<dbReference type="OrthoDB" id="535945at2759"/>
<dbReference type="PROSITE" id="PS50835">
    <property type="entry name" value="IG_LIKE"/>
    <property type="match status" value="2"/>
</dbReference>
<evidence type="ECO:0000256" key="1">
    <source>
        <dbReference type="ARBA" id="ARBA00004167"/>
    </source>
</evidence>
<evidence type="ECO:0000256" key="7">
    <source>
        <dbReference type="ARBA" id="ARBA00023319"/>
    </source>
</evidence>
<evidence type="ECO:0000256" key="6">
    <source>
        <dbReference type="ARBA" id="ARBA00023180"/>
    </source>
</evidence>
<reference evidence="13" key="1">
    <citation type="submission" date="2020-11" db="EMBL/GenBank/DDBJ databases">
        <authorList>
            <person name="Tran Van P."/>
        </authorList>
    </citation>
    <scope>NUCLEOTIDE SEQUENCE</scope>
</reference>
<evidence type="ECO:0000313" key="14">
    <source>
        <dbReference type="Proteomes" id="UP000728032"/>
    </source>
</evidence>
<evidence type="ECO:0000259" key="12">
    <source>
        <dbReference type="PROSITE" id="PS50835"/>
    </source>
</evidence>
<dbReference type="GO" id="GO:0043235">
    <property type="term" value="C:receptor complex"/>
    <property type="evidence" value="ECO:0007669"/>
    <property type="project" value="TreeGrafter"/>
</dbReference>
<accession>A0A7R9LZ71</accession>
<dbReference type="SMART" id="SM00408">
    <property type="entry name" value="IGc2"/>
    <property type="match status" value="2"/>
</dbReference>
<dbReference type="Pfam" id="PF07679">
    <property type="entry name" value="I-set"/>
    <property type="match status" value="2"/>
</dbReference>
<evidence type="ECO:0008006" key="15">
    <source>
        <dbReference type="Google" id="ProtNLM"/>
    </source>
</evidence>
<dbReference type="SUPFAM" id="SSF48726">
    <property type="entry name" value="Immunoglobulin"/>
    <property type="match status" value="2"/>
</dbReference>
<dbReference type="InterPro" id="IPR017441">
    <property type="entry name" value="Protein_kinase_ATP_BS"/>
</dbReference>
<keyword evidence="7" id="KW-0393">Immunoglobulin domain</keyword>
<dbReference type="Gene3D" id="2.60.40.10">
    <property type="entry name" value="Immunoglobulins"/>
    <property type="match status" value="2"/>
</dbReference>
<dbReference type="InterPro" id="IPR011009">
    <property type="entry name" value="Kinase-like_dom_sf"/>
</dbReference>
<keyword evidence="4 10" id="KW-0472">Membrane</keyword>
<feature type="transmembrane region" description="Helical" evidence="10">
    <location>
        <begin position="631"/>
        <end position="652"/>
    </location>
</feature>
<sequence length="886" mass="100286">AINGFSIISSTDEPTVRDDITLTYISAPIMTESNMRDNVIEKTPYTQLELQCMVWGRPKPVITWYRNKKPFIVNEKTGIKLDDRNQRLTFTRILDKDSGVYECEAHNSGGTARASARLKVDSPEDTTTGRSTEEIIVFILFVVVGTVMIFVVIYIGKKIRQERKQKRELEFFSHNLFETGQIEMFNPDMPLDEQIELLPYDPRYEFPKERLKLGRTLGQGAFGRVVKAEAIDLEDGDNSTTVAVKMLKERADIIQRKALMAELKILIHLGRHLNIVNLLGAVTKNLVKGEILVIVEYCKFGNLRHYLLAYRDSYVNQLNANTGLIDPTIKTIQDMKKHSNSMNGRTPVYENVFAANGITNPNYTTSSHMTSINVKKESVRYADILHNQHSGSYTNGYITSVNSNGNTGQETGQDSSSANGSGGYRGESVHKRNKDKVVTTCDLLCFAFQCARGMQYLAHRKISFIVSDAINGFSIISSTDEPTVRDDITLTYISAPIMTESNMKDNVIEKTPYTQQELRYISAPIMTESNMKDNVIEKTPYTQLELRCMVWGRPKPVITWYKNKKPFIVNENTGIKLDDRNQRLTFTRILDKDSGLYECEAHNSGGTVRASARLKVDSPEDTTTGLSTEEIIVFILFVVVGTVMIFMAIYIGKKIRQERKQKRELEFFSHNLFETGQIEMFNPDMPLDEQIELLPYDPRYEFPKERLKLGRTLGQGAFGRVVKAEAIGLEDGDNSTTVAVKMLKERADITQRKALMAELKILIHLGRHLNIVNLLGAVTKNLVKGELLVIVEYCKFGNLRHYLLAYRDSYVNQLNANTGLIDPTIKTIQDMKKHSNSMNGRTPVYENVFAANGITNPNYTTSSHMTAINVKKESVRYADILIETKA</sequence>
<dbReference type="InterPro" id="IPR001245">
    <property type="entry name" value="Ser-Thr/Tyr_kinase_cat_dom"/>
</dbReference>
<dbReference type="InterPro" id="IPR000719">
    <property type="entry name" value="Prot_kinase_dom"/>
</dbReference>
<feature type="domain" description="Protein kinase" evidence="11">
    <location>
        <begin position="707"/>
        <end position="886"/>
    </location>
</feature>
<keyword evidence="3 10" id="KW-1133">Transmembrane helix</keyword>
<dbReference type="InterPro" id="IPR003599">
    <property type="entry name" value="Ig_sub"/>
</dbReference>
<feature type="transmembrane region" description="Helical" evidence="10">
    <location>
        <begin position="135"/>
        <end position="156"/>
    </location>
</feature>
<dbReference type="GO" id="GO:0005524">
    <property type="term" value="F:ATP binding"/>
    <property type="evidence" value="ECO:0007669"/>
    <property type="project" value="UniProtKB-UniRule"/>
</dbReference>
<dbReference type="SMART" id="SM00409">
    <property type="entry name" value="IG"/>
    <property type="match status" value="2"/>
</dbReference>
<keyword evidence="2 10" id="KW-0812">Transmembrane</keyword>
<evidence type="ECO:0000256" key="10">
    <source>
        <dbReference type="SAM" id="Phobius"/>
    </source>
</evidence>
<dbReference type="InterPro" id="IPR036179">
    <property type="entry name" value="Ig-like_dom_sf"/>
</dbReference>
<dbReference type="InterPro" id="IPR003598">
    <property type="entry name" value="Ig_sub2"/>
</dbReference>
<dbReference type="InterPro" id="IPR050122">
    <property type="entry name" value="RTK"/>
</dbReference>
<dbReference type="GO" id="GO:0007169">
    <property type="term" value="P:cell surface receptor protein tyrosine kinase signaling pathway"/>
    <property type="evidence" value="ECO:0007669"/>
    <property type="project" value="TreeGrafter"/>
</dbReference>
<dbReference type="EMBL" id="CAJPVJ010004129">
    <property type="protein sequence ID" value="CAG2168316.1"/>
    <property type="molecule type" value="Genomic_DNA"/>
</dbReference>
<protein>
    <recommendedName>
        <fullName evidence="15">Receptor protein-tyrosine kinase</fullName>
    </recommendedName>
</protein>